<dbReference type="SUPFAM" id="SSF63411">
    <property type="entry name" value="LuxS/MPP-like metallohydrolase"/>
    <property type="match status" value="2"/>
</dbReference>
<evidence type="ECO:0000259" key="9">
    <source>
        <dbReference type="Pfam" id="PF05193"/>
    </source>
</evidence>
<dbReference type="Gene3D" id="3.30.830.10">
    <property type="entry name" value="Metalloenzyme, LuxS/M16 peptidase-like"/>
    <property type="match status" value="2"/>
</dbReference>
<dbReference type="InterPro" id="IPR032632">
    <property type="entry name" value="Peptidase_M16_M"/>
</dbReference>
<evidence type="ECO:0000259" key="8">
    <source>
        <dbReference type="Pfam" id="PF00675"/>
    </source>
</evidence>
<keyword evidence="12" id="KW-1185">Reference proteome</keyword>
<dbReference type="Pfam" id="PF05193">
    <property type="entry name" value="Peptidase_M16_C"/>
    <property type="match status" value="1"/>
</dbReference>
<dbReference type="InterPro" id="IPR011765">
    <property type="entry name" value="Pept_M16_N"/>
</dbReference>
<evidence type="ECO:0000313" key="12">
    <source>
        <dbReference type="Proteomes" id="UP000298663"/>
    </source>
</evidence>
<evidence type="ECO:0000256" key="4">
    <source>
        <dbReference type="ARBA" id="ARBA00022801"/>
    </source>
</evidence>
<dbReference type="GO" id="GO:0043171">
    <property type="term" value="P:peptide catabolic process"/>
    <property type="evidence" value="ECO:0007669"/>
    <property type="project" value="TreeGrafter"/>
</dbReference>
<feature type="domain" description="Peptidase M16 middle/third" evidence="10">
    <location>
        <begin position="442"/>
        <end position="565"/>
    </location>
</feature>
<sequence>MSHLLFASRIPTLFSSFRNAGRLFSSSSQPPQNLLRQRPTAVLLLSSRFVAHNASVDMNSSQSAVVMKRFDNIKKSVSDKREYRGLELSNGIKILLVSDPDADKSAASLDVNIGHLMDPNELPGLAHFCEHMLFLGTKKYPDENGYSSFISHSGGTTNAYTGAESTNYHFNVGPDHLPEAMDRFTQFFVSPLFSEGATEREVNAVNSEHTNNVQNDAWRAIQLERTLSRPGHDYGKFGTGNRETLMEIPASKGINVRDELLKFHGTYYSSNIMACCILGKEPLDQLEKMTMDLDFGSIVNKDFKPKVWEQHVYGPEELGWRIDVVPIKDIRQLHIIFAVDDYKPHYKFQPGNYVSHLIGHEGKGSLLSQLKHRGWATGLTAGPRTVCRGVGFFDIQVELSEEGLKHVDEVVELAFHEIGTVKSAGAQKWIQEEIAGLGEIRFRFKDKENPMDYVVSLAGALQDVSFDDVLTHNHLVEKFDADLIEKLVGQLTPRNMNYYVVSRKAVETGNFTKEQYYGTPYQKTKINEDQIAKFEEALKTPHESLYLPEKNEYIPSKFDLRPREETKMFIFRAQPRLVPS</sequence>
<dbReference type="GO" id="GO:0004222">
    <property type="term" value="F:metalloendopeptidase activity"/>
    <property type="evidence" value="ECO:0007669"/>
    <property type="project" value="InterPro"/>
</dbReference>
<dbReference type="InterPro" id="IPR050626">
    <property type="entry name" value="Peptidase_M16"/>
</dbReference>
<dbReference type="GO" id="GO:0046872">
    <property type="term" value="F:metal ion binding"/>
    <property type="evidence" value="ECO:0007669"/>
    <property type="project" value="UniProtKB-KW"/>
</dbReference>
<comment type="caution">
    <text evidence="11">The sequence shown here is derived from an EMBL/GenBank/DDBJ whole genome shotgun (WGS) entry which is preliminary data.</text>
</comment>
<protein>
    <recommendedName>
        <fullName evidence="13">Peptidase M16 N-terminal domain-containing protein</fullName>
    </recommendedName>
</protein>
<comment type="similarity">
    <text evidence="1 7">Belongs to the peptidase M16 family.</text>
</comment>
<dbReference type="Pfam" id="PF16187">
    <property type="entry name" value="Peptidase_M16_M"/>
    <property type="match status" value="1"/>
</dbReference>
<dbReference type="FunFam" id="3.30.830.10:FF:000004">
    <property type="entry name" value="Putative insulin-degrading enzyme"/>
    <property type="match status" value="1"/>
</dbReference>
<dbReference type="InterPro" id="IPR011249">
    <property type="entry name" value="Metalloenz_LuxS/M16"/>
</dbReference>
<dbReference type="OrthoDB" id="7784541at2759"/>
<keyword evidence="3" id="KW-0479">Metal-binding</keyword>
<name>A0A4U5MKJ2_STECR</name>
<evidence type="ECO:0008006" key="13">
    <source>
        <dbReference type="Google" id="ProtNLM"/>
    </source>
</evidence>
<dbReference type="InterPro" id="IPR007863">
    <property type="entry name" value="Peptidase_M16_C"/>
</dbReference>
<dbReference type="Proteomes" id="UP000298663">
    <property type="component" value="Unassembled WGS sequence"/>
</dbReference>
<dbReference type="AlphaFoldDB" id="A0A4U5MKJ2"/>
<dbReference type="STRING" id="34508.A0A4U5MKJ2"/>
<dbReference type="GO" id="GO:0005829">
    <property type="term" value="C:cytosol"/>
    <property type="evidence" value="ECO:0007669"/>
    <property type="project" value="TreeGrafter"/>
</dbReference>
<reference evidence="11 12" key="1">
    <citation type="journal article" date="2015" name="Genome Biol.">
        <title>Comparative genomics of Steinernema reveals deeply conserved gene regulatory networks.</title>
        <authorList>
            <person name="Dillman A.R."/>
            <person name="Macchietto M."/>
            <person name="Porter C.F."/>
            <person name="Rogers A."/>
            <person name="Williams B."/>
            <person name="Antoshechkin I."/>
            <person name="Lee M.M."/>
            <person name="Goodwin Z."/>
            <person name="Lu X."/>
            <person name="Lewis E.E."/>
            <person name="Goodrich-Blair H."/>
            <person name="Stock S.P."/>
            <person name="Adams B.J."/>
            <person name="Sternberg P.W."/>
            <person name="Mortazavi A."/>
        </authorList>
    </citation>
    <scope>NUCLEOTIDE SEQUENCE [LARGE SCALE GENOMIC DNA]</scope>
    <source>
        <strain evidence="11 12">ALL</strain>
    </source>
</reference>
<dbReference type="GO" id="GO:0005739">
    <property type="term" value="C:mitochondrion"/>
    <property type="evidence" value="ECO:0007669"/>
    <property type="project" value="TreeGrafter"/>
</dbReference>
<evidence type="ECO:0000313" key="11">
    <source>
        <dbReference type="EMBL" id="TKR69956.1"/>
    </source>
</evidence>
<evidence type="ECO:0000256" key="2">
    <source>
        <dbReference type="ARBA" id="ARBA00022670"/>
    </source>
</evidence>
<evidence type="ECO:0000256" key="1">
    <source>
        <dbReference type="ARBA" id="ARBA00007261"/>
    </source>
</evidence>
<dbReference type="PROSITE" id="PS00143">
    <property type="entry name" value="INSULINASE"/>
    <property type="match status" value="1"/>
</dbReference>
<dbReference type="InterPro" id="IPR001431">
    <property type="entry name" value="Pept_M16_Zn_BS"/>
</dbReference>
<evidence type="ECO:0000256" key="5">
    <source>
        <dbReference type="ARBA" id="ARBA00022833"/>
    </source>
</evidence>
<feature type="domain" description="Peptidase M16 C-terminal" evidence="9">
    <location>
        <begin position="257"/>
        <end position="432"/>
    </location>
</feature>
<dbReference type="Pfam" id="PF00675">
    <property type="entry name" value="Peptidase_M16"/>
    <property type="match status" value="1"/>
</dbReference>
<evidence type="ECO:0000256" key="6">
    <source>
        <dbReference type="ARBA" id="ARBA00023049"/>
    </source>
</evidence>
<evidence type="ECO:0000259" key="10">
    <source>
        <dbReference type="Pfam" id="PF16187"/>
    </source>
</evidence>
<organism evidence="11 12">
    <name type="scientific">Steinernema carpocapsae</name>
    <name type="common">Entomopathogenic nematode</name>
    <dbReference type="NCBI Taxonomy" id="34508"/>
    <lineage>
        <taxon>Eukaryota</taxon>
        <taxon>Metazoa</taxon>
        <taxon>Ecdysozoa</taxon>
        <taxon>Nematoda</taxon>
        <taxon>Chromadorea</taxon>
        <taxon>Rhabditida</taxon>
        <taxon>Tylenchina</taxon>
        <taxon>Panagrolaimomorpha</taxon>
        <taxon>Strongyloidoidea</taxon>
        <taxon>Steinernematidae</taxon>
        <taxon>Steinernema</taxon>
    </lineage>
</organism>
<dbReference type="GO" id="GO:0051603">
    <property type="term" value="P:proteolysis involved in protein catabolic process"/>
    <property type="evidence" value="ECO:0007669"/>
    <property type="project" value="TreeGrafter"/>
</dbReference>
<dbReference type="PANTHER" id="PTHR43690">
    <property type="entry name" value="NARDILYSIN"/>
    <property type="match status" value="1"/>
</dbReference>
<keyword evidence="2" id="KW-0645">Protease</keyword>
<keyword evidence="5" id="KW-0862">Zinc</keyword>
<gene>
    <name evidence="11" type="ORF">L596_022039</name>
</gene>
<evidence type="ECO:0000256" key="3">
    <source>
        <dbReference type="ARBA" id="ARBA00022723"/>
    </source>
</evidence>
<dbReference type="FunFam" id="3.30.830.10:FF:000005">
    <property type="entry name" value="nardilysin isoform X1"/>
    <property type="match status" value="1"/>
</dbReference>
<evidence type="ECO:0000256" key="7">
    <source>
        <dbReference type="RuleBase" id="RU004447"/>
    </source>
</evidence>
<feature type="domain" description="Peptidase M16 N-terminal" evidence="8">
    <location>
        <begin position="94"/>
        <end position="230"/>
    </location>
</feature>
<reference evidence="11 12" key="2">
    <citation type="journal article" date="2019" name="G3 (Bethesda)">
        <title>Hybrid Assembly of the Genome of the Entomopathogenic Nematode Steinernema carpocapsae Identifies the X-Chromosome.</title>
        <authorList>
            <person name="Serra L."/>
            <person name="Macchietto M."/>
            <person name="Macias-Munoz A."/>
            <person name="McGill C.J."/>
            <person name="Rodriguez I.M."/>
            <person name="Rodriguez B."/>
            <person name="Murad R."/>
            <person name="Mortazavi A."/>
        </authorList>
    </citation>
    <scope>NUCLEOTIDE SEQUENCE [LARGE SCALE GENOMIC DNA]</scope>
    <source>
        <strain evidence="11 12">ALL</strain>
    </source>
</reference>
<proteinExistence type="inferred from homology"/>
<dbReference type="EMBL" id="AZBU02000007">
    <property type="protein sequence ID" value="TKR69956.1"/>
    <property type="molecule type" value="Genomic_DNA"/>
</dbReference>
<keyword evidence="4" id="KW-0378">Hydrolase</keyword>
<dbReference type="PANTHER" id="PTHR43690:SF18">
    <property type="entry name" value="INSULIN-DEGRADING ENZYME-RELATED"/>
    <property type="match status" value="1"/>
</dbReference>
<keyword evidence="6" id="KW-0482">Metalloprotease</keyword>
<accession>A0A4U5MKJ2</accession>